<dbReference type="Pfam" id="PF13086">
    <property type="entry name" value="AAA_11"/>
    <property type="match status" value="1"/>
</dbReference>
<evidence type="ECO:0000256" key="4">
    <source>
        <dbReference type="ARBA" id="ARBA00022806"/>
    </source>
</evidence>
<keyword evidence="2" id="KW-0547">Nucleotide-binding</keyword>
<dbReference type="GO" id="GO:0016787">
    <property type="term" value="F:hydrolase activity"/>
    <property type="evidence" value="ECO:0007669"/>
    <property type="project" value="UniProtKB-KW"/>
</dbReference>
<dbReference type="EMBL" id="CP035042">
    <property type="protein sequence ID" value="QHC48896.1"/>
    <property type="molecule type" value="Genomic_DNA"/>
</dbReference>
<keyword evidence="5" id="KW-0067">ATP-binding</keyword>
<dbReference type="InterPro" id="IPR041679">
    <property type="entry name" value="DNA2/NAM7-like_C"/>
</dbReference>
<sequence>MLKFIIVRLERRVMDELGVEIWLTRISAISYIGRGLCRESCGWPYDRFGVAHGGLCYFSVASSNQGTSASMDALQRITRYFRQSLIDTERLCPADKDVLPFTNPDRPAEPEDAFVALPRETWALGEISPSLAERIVARHQRKVGKMLNEVELTLLPRVDLIRAEGGARDNRKRNVLLPLVVFVRLHRDGSLRPADKAPWVPREWLSPNQGAATPIADLVAVDAFMTQFPFAGVDTWQALVAYCTRLLCWLAGVDQAMLDDDQTETSLFDIDIHDDYACTSLSLLQVENPPVVGAKQKMLTVLDSLAELDSPPALYRRYVNATSPALMANQERGSDTTLASRHLAQMTGEFPLSPKQRNALHHVLLQGEGEILAVNGPPGTGKTTLLRSVVANLWTQAALAESEPPLIVASSNNNQAVTNILESFARIDEAGLDSRLAGRWLPEVDSYGLYCCSSGKANDKNAYRYLGPRGEGPMSQWQSREFVETAREHFLTLAGAWQGKPAHDVEAVKQVLHQAMQCCQRRIAEGIERRERWQAVDSQVAETHGDIEALCNAIEVLIQRQAEEEARIATWREWLDELYALWEARSLWIRLGSLMPFIGSRLRREEQRKTARRLNRWELTVEDHSDEAVESWFRERIEAHRASLAKCLQTLADYQALETRYRETLNALESWIDQHRPDKLFATSPVSQVEEINDRVWRFQAFKLATHYWEARWLLEMDDFLRRNDSDKKSPYKAIRKLRRFAKLTPCFVSTFYMTPSTFMAGEYQDDVWQDIPLFGEIDLLIVDEAGQALPDVSAASFALAKRALVVGDTDQIEPVWSLPASVDRANLHLYGLFEDEAHYAEFWLESGLLASNGNLMRIAQRQCLYHQFPQLQRGLYLTEHRRCFDDIVAYCNALVYQGVLEPLRGQPQETVPWGMLTLVPSTTPSQSYGGSRGNPGQARQIAEWLSVERQTLLDYARRQDDKLLMCKDAEVLQKTVGIITPFSKQATLIRHELKHFGLEGLTVGTVHSLQGDERRLVLFSSVYGLNDCAVGKFYDRGHNMLNVAVSRAKDAFVVFGHPEVFGKDSAGSPSGLLRRRLISGEAMVS</sequence>
<evidence type="ECO:0000256" key="2">
    <source>
        <dbReference type="ARBA" id="ARBA00022741"/>
    </source>
</evidence>
<reference evidence="8 9" key="1">
    <citation type="submission" date="2019-01" db="EMBL/GenBank/DDBJ databases">
        <title>Complete genome of a denitifying bacterium Halomons sp. BC-M4-5.</title>
        <authorList>
            <person name="Wang L."/>
            <person name="Shao Z."/>
        </authorList>
    </citation>
    <scope>NUCLEOTIDE SEQUENCE [LARGE SCALE GENOMIC DNA]</scope>
    <source>
        <strain evidence="8 9">BC-M4-5</strain>
    </source>
</reference>
<name>A0A6I6SJT7_9GAMM</name>
<dbReference type="GO" id="GO:0005524">
    <property type="term" value="F:ATP binding"/>
    <property type="evidence" value="ECO:0007669"/>
    <property type="project" value="UniProtKB-KW"/>
</dbReference>
<evidence type="ECO:0000256" key="1">
    <source>
        <dbReference type="ARBA" id="ARBA00007913"/>
    </source>
</evidence>
<dbReference type="Gene3D" id="3.40.50.300">
    <property type="entry name" value="P-loop containing nucleotide triphosphate hydrolases"/>
    <property type="match status" value="2"/>
</dbReference>
<dbReference type="CDD" id="cd18808">
    <property type="entry name" value="SF1_C_Upf1"/>
    <property type="match status" value="1"/>
</dbReference>
<dbReference type="Pfam" id="PF13087">
    <property type="entry name" value="AAA_12"/>
    <property type="match status" value="1"/>
</dbReference>
<comment type="similarity">
    <text evidence="1">Belongs to the DNA2/NAM7 helicase family.</text>
</comment>
<protein>
    <recommendedName>
        <fullName evidence="10">DNA helicase</fullName>
    </recommendedName>
</protein>
<evidence type="ECO:0000313" key="8">
    <source>
        <dbReference type="EMBL" id="QHC48896.1"/>
    </source>
</evidence>
<evidence type="ECO:0000256" key="5">
    <source>
        <dbReference type="ARBA" id="ARBA00022840"/>
    </source>
</evidence>
<keyword evidence="9" id="KW-1185">Reference proteome</keyword>
<gene>
    <name evidence="8" type="ORF">EKK97_03740</name>
</gene>
<keyword evidence="3" id="KW-0378">Hydrolase</keyword>
<keyword evidence="4" id="KW-0347">Helicase</keyword>
<evidence type="ECO:0000259" key="7">
    <source>
        <dbReference type="Pfam" id="PF13087"/>
    </source>
</evidence>
<accession>A0A6I6SJT7</accession>
<dbReference type="GO" id="GO:0043139">
    <property type="term" value="F:5'-3' DNA helicase activity"/>
    <property type="evidence" value="ECO:0007669"/>
    <property type="project" value="TreeGrafter"/>
</dbReference>
<dbReference type="InterPro" id="IPR047187">
    <property type="entry name" value="SF1_C_Upf1"/>
</dbReference>
<evidence type="ECO:0000313" key="9">
    <source>
        <dbReference type="Proteomes" id="UP000464013"/>
    </source>
</evidence>
<dbReference type="InterPro" id="IPR027417">
    <property type="entry name" value="P-loop_NTPase"/>
</dbReference>
<dbReference type="SUPFAM" id="SSF52540">
    <property type="entry name" value="P-loop containing nucleoside triphosphate hydrolases"/>
    <property type="match status" value="1"/>
</dbReference>
<proteinExistence type="inferred from homology"/>
<evidence type="ECO:0008006" key="10">
    <source>
        <dbReference type="Google" id="ProtNLM"/>
    </source>
</evidence>
<evidence type="ECO:0000259" key="6">
    <source>
        <dbReference type="Pfam" id="PF13086"/>
    </source>
</evidence>
<dbReference type="PANTHER" id="PTHR43788:SF8">
    <property type="entry name" value="DNA-BINDING PROTEIN SMUBP-2"/>
    <property type="match status" value="1"/>
</dbReference>
<dbReference type="KEGG" id="htx:EKK97_03740"/>
<dbReference type="InterPro" id="IPR050534">
    <property type="entry name" value="Coronavir_polyprotein_1ab"/>
</dbReference>
<feature type="domain" description="DNA2/NAM7 helicase helicase" evidence="6">
    <location>
        <begin position="353"/>
        <end position="431"/>
    </location>
</feature>
<dbReference type="AlphaFoldDB" id="A0A6I6SJT7"/>
<dbReference type="PANTHER" id="PTHR43788">
    <property type="entry name" value="DNA2/NAM7 HELICASE FAMILY MEMBER"/>
    <property type="match status" value="1"/>
</dbReference>
<dbReference type="Proteomes" id="UP000464013">
    <property type="component" value="Chromosome"/>
</dbReference>
<organism evidence="8 9">
    <name type="scientific">Billgrantia tianxiuensis</name>
    <dbReference type="NCBI Taxonomy" id="2497861"/>
    <lineage>
        <taxon>Bacteria</taxon>
        <taxon>Pseudomonadati</taxon>
        <taxon>Pseudomonadota</taxon>
        <taxon>Gammaproteobacteria</taxon>
        <taxon>Oceanospirillales</taxon>
        <taxon>Halomonadaceae</taxon>
        <taxon>Billgrantia</taxon>
    </lineage>
</organism>
<feature type="domain" description="DNA2/NAM7 helicase-like C-terminal" evidence="7">
    <location>
        <begin position="875"/>
        <end position="1059"/>
    </location>
</feature>
<dbReference type="InterPro" id="IPR041677">
    <property type="entry name" value="DNA2/NAM7_AAA_11"/>
</dbReference>
<evidence type="ECO:0000256" key="3">
    <source>
        <dbReference type="ARBA" id="ARBA00022801"/>
    </source>
</evidence>